<keyword evidence="1" id="KW-0689">Ribosomal protein</keyword>
<keyword evidence="2" id="KW-0687">Ribonucleoprotein</keyword>
<reference evidence="4" key="1">
    <citation type="journal article" date="2017" name="Nucleic Acids Res.">
        <title>Proteogenomics produces comprehensive and highly accurate protein-coding gene annotation in a complete genome assembly of Malassezia sympodialis.</title>
        <authorList>
            <person name="Zhu Y."/>
            <person name="Engstroem P.G."/>
            <person name="Tellgren-Roth C."/>
            <person name="Baudo C.D."/>
            <person name="Kennell J.C."/>
            <person name="Sun S."/>
            <person name="Billmyre R.B."/>
            <person name="Schroeder M.S."/>
            <person name="Andersson A."/>
            <person name="Holm T."/>
            <person name="Sigurgeirsson B."/>
            <person name="Wu G."/>
            <person name="Sankaranarayanan S.R."/>
            <person name="Siddharthan R."/>
            <person name="Sanyal K."/>
            <person name="Lundeberg J."/>
            <person name="Nystedt B."/>
            <person name="Boekhout T."/>
            <person name="Dawson T.L. Jr."/>
            <person name="Heitman J."/>
            <person name="Scheynius A."/>
            <person name="Lehtioe J."/>
        </authorList>
    </citation>
    <scope>NUCLEOTIDE SEQUENCE [LARGE SCALE GENOMIC DNA]</scope>
    <source>
        <strain evidence="4">ATCC 42132</strain>
    </source>
</reference>
<organism evidence="3 4">
    <name type="scientific">Malassezia sympodialis (strain ATCC 42132)</name>
    <name type="common">Atopic eczema-associated yeast</name>
    <dbReference type="NCBI Taxonomy" id="1230383"/>
    <lineage>
        <taxon>Eukaryota</taxon>
        <taxon>Fungi</taxon>
        <taxon>Dikarya</taxon>
        <taxon>Basidiomycota</taxon>
        <taxon>Ustilaginomycotina</taxon>
        <taxon>Malasseziomycetes</taxon>
        <taxon>Malasseziales</taxon>
        <taxon>Malasseziaceae</taxon>
        <taxon>Malassezia</taxon>
    </lineage>
</organism>
<proteinExistence type="predicted"/>
<dbReference type="Gene3D" id="2.30.30.30">
    <property type="match status" value="1"/>
</dbReference>
<dbReference type="VEuPathDB" id="FungiDB:MSYG_0397"/>
<dbReference type="OMA" id="FWNIVPG"/>
<dbReference type="GO" id="GO:1990904">
    <property type="term" value="C:ribonucleoprotein complex"/>
    <property type="evidence" value="ECO:0007669"/>
    <property type="project" value="UniProtKB-KW"/>
</dbReference>
<dbReference type="InterPro" id="IPR014722">
    <property type="entry name" value="Rib_uL2_dom2"/>
</dbReference>
<dbReference type="EMBL" id="LT671821">
    <property type="protein sequence ID" value="SHO76062.1"/>
    <property type="molecule type" value="Genomic_DNA"/>
</dbReference>
<name>A0A1M8A0S9_MALS4</name>
<dbReference type="AlphaFoldDB" id="A0A1M8A0S9"/>
<evidence type="ECO:0000256" key="1">
    <source>
        <dbReference type="ARBA" id="ARBA00022980"/>
    </source>
</evidence>
<gene>
    <name evidence="3" type="ORF">MSYG_0397</name>
</gene>
<evidence type="ECO:0000256" key="2">
    <source>
        <dbReference type="ARBA" id="ARBA00023274"/>
    </source>
</evidence>
<dbReference type="Proteomes" id="UP000186303">
    <property type="component" value="Chromosome 1"/>
</dbReference>
<sequence length="433" mass="48341">MAGMTNRRVLRSLDHMWQGTNNKFINKLRPTHAAPTPPYVPPKDRIAFWNIVPGDVVKLRSGAVAHDENGRKIRGEGIVQSIDRTTNRVLLRDLDDHHKLAPKNIKHTVPRLVDPEAGEEKGYSGNVTSVPRPVHYSKLMLKVPDTEYYASRIVRSKPFYDRQKGMFTWKRFAIVKVTDEASLRSGETIRKFEVPWPKGGQRRRPFQATHADGRTVEEETWVPWVPEDPVLLPARKPRSTPAGEAQAAAQYAEWEAHVAQKRALAESATVATPPGAHAYAGFVVRETVRPPPIAQAPKPSEMVHMERRRLAEFVQANETQAHLEQGGAIFAASDYLDVAPLVGPAAGGEWGALDEASAGAQRDETGRLVARPGQSDVHAMPIELLMGRDLANERGLKWRMRRWKTARAAEAVALAEKEQESKDLLQELKALRV</sequence>
<dbReference type="GO" id="GO:0003723">
    <property type="term" value="F:RNA binding"/>
    <property type="evidence" value="ECO:0007669"/>
    <property type="project" value="InterPro"/>
</dbReference>
<dbReference type="OrthoDB" id="359154at2759"/>
<dbReference type="CDD" id="cd06089">
    <property type="entry name" value="KOW_RPL26"/>
    <property type="match status" value="1"/>
</dbReference>
<protein>
    <submittedName>
        <fullName evidence="3">Uncharacterized protein</fullName>
    </submittedName>
</protein>
<accession>A0A1M8A0S9</accession>
<keyword evidence="4" id="KW-1185">Reference proteome</keyword>
<dbReference type="InterPro" id="IPR041988">
    <property type="entry name" value="Ribosomal_uL24_KOW"/>
</dbReference>
<evidence type="ECO:0000313" key="4">
    <source>
        <dbReference type="Proteomes" id="UP000186303"/>
    </source>
</evidence>
<dbReference type="STRING" id="1230383.A0A1M8A0S9"/>
<dbReference type="GO" id="GO:0005840">
    <property type="term" value="C:ribosome"/>
    <property type="evidence" value="ECO:0007669"/>
    <property type="project" value="UniProtKB-KW"/>
</dbReference>
<evidence type="ECO:0000313" key="3">
    <source>
        <dbReference type="EMBL" id="SHO76062.1"/>
    </source>
</evidence>